<comment type="caution">
    <text evidence="11">The sequence shown here is derived from an EMBL/GenBank/DDBJ whole genome shotgun (WGS) entry which is preliminary data.</text>
</comment>
<dbReference type="GO" id="GO:0005681">
    <property type="term" value="C:spliceosomal complex"/>
    <property type="evidence" value="ECO:0007669"/>
    <property type="project" value="UniProtKB-UniRule"/>
</dbReference>
<feature type="domain" description="Sm" evidence="10">
    <location>
        <begin position="1"/>
        <end position="61"/>
    </location>
</feature>
<dbReference type="InterPro" id="IPR034101">
    <property type="entry name" value="Lsm4"/>
</dbReference>
<organism evidence="11 12">
    <name type="scientific">Fasciola gigantica</name>
    <name type="common">Giant liver fluke</name>
    <dbReference type="NCBI Taxonomy" id="46835"/>
    <lineage>
        <taxon>Eukaryota</taxon>
        <taxon>Metazoa</taxon>
        <taxon>Spiralia</taxon>
        <taxon>Lophotrochozoa</taxon>
        <taxon>Platyhelminthes</taxon>
        <taxon>Trematoda</taxon>
        <taxon>Digenea</taxon>
        <taxon>Plagiorchiida</taxon>
        <taxon>Echinostomata</taxon>
        <taxon>Echinostomatoidea</taxon>
        <taxon>Fasciolidae</taxon>
        <taxon>Fasciola</taxon>
    </lineage>
</organism>
<dbReference type="STRING" id="46835.A0A504YEY4"/>
<dbReference type="GO" id="GO:0000956">
    <property type="term" value="P:nuclear-transcribed mRNA catabolic process"/>
    <property type="evidence" value="ECO:0007669"/>
    <property type="project" value="UniProtKB-UniRule"/>
</dbReference>
<dbReference type="OrthoDB" id="747253at2759"/>
<keyword evidence="6 9" id="KW-0508">mRNA splicing</keyword>
<comment type="subcellular location">
    <subcellularLocation>
        <location evidence="1 9">Nucleus</location>
    </subcellularLocation>
</comment>
<evidence type="ECO:0000256" key="5">
    <source>
        <dbReference type="ARBA" id="ARBA00022884"/>
    </source>
</evidence>
<gene>
    <name evidence="9" type="primary">LSM4</name>
    <name evidence="11" type="ORF">FGIG_10784</name>
</gene>
<dbReference type="PANTHER" id="PTHR23338">
    <property type="entry name" value="SMALL NUCLEAR RIBONUCLEOPROTEIN SM"/>
    <property type="match status" value="1"/>
</dbReference>
<comment type="similarity">
    <text evidence="2 9">Belongs to the snRNP Sm proteins family.</text>
</comment>
<protein>
    <recommendedName>
        <fullName evidence="9">U6 snRNA-associated Sm-like protein LSm4</fullName>
    </recommendedName>
</protein>
<evidence type="ECO:0000256" key="4">
    <source>
        <dbReference type="ARBA" id="ARBA00022728"/>
    </source>
</evidence>
<evidence type="ECO:0000259" key="10">
    <source>
        <dbReference type="PROSITE" id="PS52002"/>
    </source>
</evidence>
<reference evidence="11 12" key="1">
    <citation type="submission" date="2019-04" db="EMBL/GenBank/DDBJ databases">
        <title>Annotation for the trematode Fasciola gigantica.</title>
        <authorList>
            <person name="Choi Y.-J."/>
        </authorList>
    </citation>
    <scope>NUCLEOTIDE SEQUENCE [LARGE SCALE GENOMIC DNA]</scope>
    <source>
        <strain evidence="11">Uganda_cow_1</strain>
    </source>
</reference>
<dbReference type="SMART" id="SM00651">
    <property type="entry name" value="Sm"/>
    <property type="match status" value="1"/>
</dbReference>
<dbReference type="AlphaFoldDB" id="A0A504YEY4"/>
<dbReference type="InterPro" id="IPR001163">
    <property type="entry name" value="Sm_dom_euk/arc"/>
</dbReference>
<dbReference type="SUPFAM" id="SSF50182">
    <property type="entry name" value="Sm-like ribonucleoproteins"/>
    <property type="match status" value="1"/>
</dbReference>
<proteinExistence type="inferred from homology"/>
<evidence type="ECO:0000313" key="12">
    <source>
        <dbReference type="Proteomes" id="UP000316759"/>
    </source>
</evidence>
<dbReference type="GO" id="GO:0003723">
    <property type="term" value="F:RNA binding"/>
    <property type="evidence" value="ECO:0007669"/>
    <property type="project" value="UniProtKB-KW"/>
</dbReference>
<evidence type="ECO:0000256" key="3">
    <source>
        <dbReference type="ARBA" id="ARBA00022664"/>
    </source>
</evidence>
<dbReference type="CDD" id="cd01723">
    <property type="entry name" value="LSm4"/>
    <property type="match status" value="1"/>
</dbReference>
<dbReference type="InterPro" id="IPR027141">
    <property type="entry name" value="LSm4/Sm_D1/D3"/>
</dbReference>
<keyword evidence="8 9" id="KW-0687">Ribonucleoprotein</keyword>
<dbReference type="Gene3D" id="2.30.30.100">
    <property type="match status" value="1"/>
</dbReference>
<keyword evidence="3 9" id="KW-0507">mRNA processing</keyword>
<dbReference type="InterPro" id="IPR010920">
    <property type="entry name" value="LSM_dom_sf"/>
</dbReference>
<evidence type="ECO:0000256" key="7">
    <source>
        <dbReference type="ARBA" id="ARBA00023242"/>
    </source>
</evidence>
<evidence type="ECO:0000256" key="1">
    <source>
        <dbReference type="ARBA" id="ARBA00004123"/>
    </source>
</evidence>
<dbReference type="EMBL" id="SUNJ01009655">
    <property type="protein sequence ID" value="TPP60272.1"/>
    <property type="molecule type" value="Genomic_DNA"/>
</dbReference>
<keyword evidence="4 9" id="KW-0747">Spliceosome</keyword>
<accession>A0A504YEY4</accession>
<evidence type="ECO:0000256" key="9">
    <source>
        <dbReference type="RuleBase" id="RU365049"/>
    </source>
</evidence>
<dbReference type="PROSITE" id="PS52002">
    <property type="entry name" value="SM"/>
    <property type="match status" value="1"/>
</dbReference>
<keyword evidence="5 9" id="KW-0694">RNA-binding</keyword>
<dbReference type="Pfam" id="PF01423">
    <property type="entry name" value="LSM"/>
    <property type="match status" value="1"/>
</dbReference>
<keyword evidence="12" id="KW-1185">Reference proteome</keyword>
<evidence type="ECO:0000256" key="6">
    <source>
        <dbReference type="ARBA" id="ARBA00023187"/>
    </source>
</evidence>
<evidence type="ECO:0000256" key="8">
    <source>
        <dbReference type="ARBA" id="ARBA00023274"/>
    </source>
</evidence>
<evidence type="ECO:0000313" key="11">
    <source>
        <dbReference type="EMBL" id="TPP60272.1"/>
    </source>
</evidence>
<sequence length="128" mass="14624">MLVELKSGETYNGHLVACDDWMNVHLKEVICTSRDGDRFWKMPECYIRGSIIKYLRIPDDVIDKVKEDMQLAKARNRSQSGDATGRGGFNRNKGRGKLWACWNGNDPLASSVICKLTFESESMNFKRC</sequence>
<comment type="subunit">
    <text evidence="9">LSm subunits form a heteromer with a doughnut shape.</text>
</comment>
<evidence type="ECO:0000256" key="2">
    <source>
        <dbReference type="ARBA" id="ARBA00006850"/>
    </source>
</evidence>
<dbReference type="InterPro" id="IPR047575">
    <property type="entry name" value="Sm"/>
</dbReference>
<name>A0A504YEY4_FASGI</name>
<dbReference type="Proteomes" id="UP000316759">
    <property type="component" value="Unassembled WGS sequence"/>
</dbReference>
<dbReference type="GO" id="GO:0000398">
    <property type="term" value="P:mRNA splicing, via spliceosome"/>
    <property type="evidence" value="ECO:0007669"/>
    <property type="project" value="InterPro"/>
</dbReference>
<keyword evidence="7 9" id="KW-0539">Nucleus</keyword>
<comment type="function">
    <text evidence="9">Binds specifically to the 3'-terminal U-tract of U6 snRNA.</text>
</comment>